<reference evidence="3" key="1">
    <citation type="submission" date="2022-11" db="UniProtKB">
        <authorList>
            <consortium name="WormBaseParasite"/>
        </authorList>
    </citation>
    <scope>IDENTIFICATION</scope>
</reference>
<dbReference type="InterPro" id="IPR011993">
    <property type="entry name" value="PH-like_dom_sf"/>
</dbReference>
<dbReference type="Pfam" id="PF23014">
    <property type="entry name" value="PH_Tiam1"/>
    <property type="match status" value="1"/>
</dbReference>
<dbReference type="Proteomes" id="UP000887565">
    <property type="component" value="Unplaced"/>
</dbReference>
<evidence type="ECO:0000313" key="2">
    <source>
        <dbReference type="Proteomes" id="UP000887565"/>
    </source>
</evidence>
<accession>A0A915L1Y6</accession>
<name>A0A915L1Y6_ROMCU</name>
<dbReference type="SUPFAM" id="SSF50729">
    <property type="entry name" value="PH domain-like"/>
    <property type="match status" value="1"/>
</dbReference>
<evidence type="ECO:0000313" key="3">
    <source>
        <dbReference type="WBParaSite" id="nRc.2.0.1.t43773-RA"/>
    </source>
</evidence>
<dbReference type="AlphaFoldDB" id="A0A915L1Y6"/>
<dbReference type="Gene3D" id="2.30.29.30">
    <property type="entry name" value="Pleckstrin-homology domain (PH domain)/Phosphotyrosine-binding domain (PTB)"/>
    <property type="match status" value="1"/>
</dbReference>
<dbReference type="InterPro" id="IPR055230">
    <property type="entry name" value="PH_Tiam1/2"/>
</dbReference>
<proteinExistence type="predicted"/>
<feature type="domain" description="Tiam1/2 second PH-like" evidence="1">
    <location>
        <begin position="28"/>
        <end position="146"/>
    </location>
</feature>
<sequence length="235" mass="26568">MFGEVCWLNATDEMMHKTSNGLYSNNGRVSSSNITRSIECLCFVFKSALLLAVNDKLQKRRKYSKNFERGSSTTRNSTTAYVSVYRVIPMDELKVSGDDVSSKNNDKFVWIIIHRPNASSMERIYYLSNRRLEVKLQFLKSVKKAQQLLNKSCSNNNVPRTELCPAVLCSSTKNISRSSNLHSSNTISAEYSPANNNYYPIIRSSTDKNVSHRSSQSDTGYGGSLSDLHKRISYD</sequence>
<evidence type="ECO:0000259" key="1">
    <source>
        <dbReference type="Pfam" id="PF23014"/>
    </source>
</evidence>
<organism evidence="2 3">
    <name type="scientific">Romanomermis culicivorax</name>
    <name type="common">Nematode worm</name>
    <dbReference type="NCBI Taxonomy" id="13658"/>
    <lineage>
        <taxon>Eukaryota</taxon>
        <taxon>Metazoa</taxon>
        <taxon>Ecdysozoa</taxon>
        <taxon>Nematoda</taxon>
        <taxon>Enoplea</taxon>
        <taxon>Dorylaimia</taxon>
        <taxon>Mermithida</taxon>
        <taxon>Mermithoidea</taxon>
        <taxon>Mermithidae</taxon>
        <taxon>Romanomermis</taxon>
    </lineage>
</organism>
<protein>
    <recommendedName>
        <fullName evidence="1">Tiam1/2 second PH-like domain-containing protein</fullName>
    </recommendedName>
</protein>
<dbReference type="WBParaSite" id="nRc.2.0.1.t43773-RA">
    <property type="protein sequence ID" value="nRc.2.0.1.t43773-RA"/>
    <property type="gene ID" value="nRc.2.0.1.g43773"/>
</dbReference>
<keyword evidence="2" id="KW-1185">Reference proteome</keyword>